<feature type="transmembrane region" description="Helical" evidence="1">
    <location>
        <begin position="58"/>
        <end position="78"/>
    </location>
</feature>
<evidence type="ECO:0000256" key="1">
    <source>
        <dbReference type="SAM" id="Phobius"/>
    </source>
</evidence>
<evidence type="ECO:0000313" key="5">
    <source>
        <dbReference type="Proteomes" id="UP000663852"/>
    </source>
</evidence>
<dbReference type="OrthoDB" id="10022113at2759"/>
<dbReference type="PANTHER" id="PTHR35836:SF1">
    <property type="entry name" value="VCBS REPEAT-CONTAINING PROTEIN"/>
    <property type="match status" value="1"/>
</dbReference>
<gene>
    <name evidence="3" type="ORF">EDS130_LOCUS20629</name>
    <name evidence="2" type="ORF">XAT740_LOCUS4578</name>
</gene>
<dbReference type="Proteomes" id="UP000663828">
    <property type="component" value="Unassembled WGS sequence"/>
</dbReference>
<evidence type="ECO:0000313" key="4">
    <source>
        <dbReference type="Proteomes" id="UP000663828"/>
    </source>
</evidence>
<accession>A0A814PZ99</accession>
<organism evidence="3 5">
    <name type="scientific">Adineta ricciae</name>
    <name type="common">Rotifer</name>
    <dbReference type="NCBI Taxonomy" id="249248"/>
    <lineage>
        <taxon>Eukaryota</taxon>
        <taxon>Metazoa</taxon>
        <taxon>Spiralia</taxon>
        <taxon>Gnathifera</taxon>
        <taxon>Rotifera</taxon>
        <taxon>Eurotatoria</taxon>
        <taxon>Bdelloidea</taxon>
        <taxon>Adinetida</taxon>
        <taxon>Adinetidae</taxon>
        <taxon>Adineta</taxon>
    </lineage>
</organism>
<sequence>MARNSISRELNVDVKRTHRYMLNTFISLLVLGFIHLPLNTYSLMINDATWSIVYYRRIYIMIINIILIGLYGLGLFVLHQHSRTGLLVFAWLVAVLDIIATLAVLSILFAIIFLISPISVYSVEIFTGVFLFIILSIVGFVFMFVFIVTILFGPLPAKTEIKPVLLNKFELPHAGFSTLSRSWTLNSTSWTLTISCFNAIPKTTDYVYNVPNIEWQLTTKITPTLVTNKIVWPNGIVPADPLVEYSVIVPSGFLVPGKTNGNLYYISRSGPIALVPDDKTNWFYHDAAFKDMDGDGHLDIVTGRANVPIIGAPTTQLIWLKNPGNDTITGPWKLNYLLREGGPDIQVQFVRINSTNVLFANSFFTRKLQMFWSDSDPLWNDTAQIHVRHIDYETVPYGYVQLINDLNGDQKPDLLVTVNDEFNGSLIAYEVPSSGDIRRANFTKHVLASGFAPRTQARGRGAPGQAVAVEFKSLSTPRKKPVLILSGDDDGCVYLLEALHDDDPSNWEYSKKVIHRSSKSTIGQVSVEDVDNDGHPEMFVPAYNEGLVYIYRLIDG</sequence>
<comment type="caution">
    <text evidence="3">The sequence shown here is derived from an EMBL/GenBank/DDBJ whole genome shotgun (WGS) entry which is preliminary data.</text>
</comment>
<dbReference type="Proteomes" id="UP000663852">
    <property type="component" value="Unassembled WGS sequence"/>
</dbReference>
<dbReference type="SUPFAM" id="SSF69318">
    <property type="entry name" value="Integrin alpha N-terminal domain"/>
    <property type="match status" value="1"/>
</dbReference>
<feature type="transmembrane region" description="Helical" evidence="1">
    <location>
        <begin position="20"/>
        <end position="38"/>
    </location>
</feature>
<dbReference type="EMBL" id="CAJNOR010000189">
    <property type="protein sequence ID" value="CAF0833339.1"/>
    <property type="molecule type" value="Genomic_DNA"/>
</dbReference>
<dbReference type="PANTHER" id="PTHR35836">
    <property type="entry name" value="VCBS REPEAT-CONTAINING PROTEIN"/>
    <property type="match status" value="1"/>
</dbReference>
<proteinExistence type="predicted"/>
<feature type="transmembrane region" description="Helical" evidence="1">
    <location>
        <begin position="125"/>
        <end position="152"/>
    </location>
</feature>
<protein>
    <recommendedName>
        <fullName evidence="6">VCBS repeat-containing protein</fullName>
    </recommendedName>
</protein>
<name>A0A814PZ99_ADIRI</name>
<dbReference type="AlphaFoldDB" id="A0A814PZ99"/>
<dbReference type="InterPro" id="IPR028994">
    <property type="entry name" value="Integrin_alpha_N"/>
</dbReference>
<evidence type="ECO:0008006" key="6">
    <source>
        <dbReference type="Google" id="ProtNLM"/>
    </source>
</evidence>
<keyword evidence="1" id="KW-1133">Transmembrane helix</keyword>
<evidence type="ECO:0000313" key="3">
    <source>
        <dbReference type="EMBL" id="CAF1113061.1"/>
    </source>
</evidence>
<dbReference type="EMBL" id="CAJNOJ010000102">
    <property type="protein sequence ID" value="CAF1113061.1"/>
    <property type="molecule type" value="Genomic_DNA"/>
</dbReference>
<evidence type="ECO:0000313" key="2">
    <source>
        <dbReference type="EMBL" id="CAF0833339.1"/>
    </source>
</evidence>
<keyword evidence="1" id="KW-0472">Membrane</keyword>
<keyword evidence="4" id="KW-1185">Reference proteome</keyword>
<keyword evidence="1" id="KW-0812">Transmembrane</keyword>
<reference evidence="3" key="1">
    <citation type="submission" date="2021-02" db="EMBL/GenBank/DDBJ databases">
        <authorList>
            <person name="Nowell W R."/>
        </authorList>
    </citation>
    <scope>NUCLEOTIDE SEQUENCE</scope>
</reference>
<feature type="transmembrane region" description="Helical" evidence="1">
    <location>
        <begin position="85"/>
        <end position="113"/>
    </location>
</feature>